<evidence type="ECO:0000313" key="1">
    <source>
        <dbReference type="EMBL" id="WPX08136.1"/>
    </source>
</evidence>
<dbReference type="RefSeq" id="WP_045175441.1">
    <property type="nucleotide sequence ID" value="NZ_CP139957.1"/>
</dbReference>
<dbReference type="EMBL" id="CP139957">
    <property type="protein sequence ID" value="WPX08136.1"/>
    <property type="molecule type" value="Genomic_DNA"/>
</dbReference>
<evidence type="ECO:0000313" key="2">
    <source>
        <dbReference type="Proteomes" id="UP001322744"/>
    </source>
</evidence>
<dbReference type="Proteomes" id="UP001322744">
    <property type="component" value="Chromosome"/>
</dbReference>
<name>A0ABZ0TXG5_9FIRM</name>
<keyword evidence="2" id="KW-1185">Reference proteome</keyword>
<organism evidence="1 2">
    <name type="scientific">Anaerocellum danielii</name>
    <dbReference type="NCBI Taxonomy" id="1387557"/>
    <lineage>
        <taxon>Bacteria</taxon>
        <taxon>Bacillati</taxon>
        <taxon>Bacillota</taxon>
        <taxon>Bacillota incertae sedis</taxon>
        <taxon>Caldicellulosiruptorales</taxon>
        <taxon>Caldicellulosiruptoraceae</taxon>
        <taxon>Anaerocellum</taxon>
    </lineage>
</organism>
<sequence>MREVVEKIKEFYKPKLDNWLRFTYILETPKGEKYLSFKSDRKIYLTFGQDINGDPRNLSRKELEEKGIVALSERELGKLLFPEHYEEIRPKIEPDNRMQKYLEGIKRGIGLIKIAHGYDEEDFVPVKRYKIWHNLTGSGYVDVGRIDDKLWVAQYSYRTSIDDYDVVRMYFNKFPSKKDIRTAATIEDIETYFSFNGWDKANFYCWECGLERHFCDIKASTLEQKYDYFLNNYCGCDEP</sequence>
<protein>
    <submittedName>
        <fullName evidence="1">Uncharacterized protein</fullName>
    </submittedName>
</protein>
<proteinExistence type="predicted"/>
<gene>
    <name evidence="1" type="ORF">SOJ16_002000</name>
</gene>
<reference evidence="1 2" key="1">
    <citation type="submission" date="2023-12" db="EMBL/GenBank/DDBJ databases">
        <authorList>
            <person name="Manesh M.J.H."/>
            <person name="Bing R.G."/>
            <person name="Willard D.J."/>
            <person name="Kelly R.M."/>
        </authorList>
    </citation>
    <scope>NUCLEOTIDE SEQUENCE [LARGE SCALE GENOMIC DNA]</scope>
    <source>
        <strain evidence="1 2">DSM 8977</strain>
    </source>
</reference>
<accession>A0ABZ0TXG5</accession>